<comment type="caution">
    <text evidence="1">The sequence shown here is derived from an EMBL/GenBank/DDBJ whole genome shotgun (WGS) entry which is preliminary data.</text>
</comment>
<evidence type="ECO:0000313" key="1">
    <source>
        <dbReference type="EMBL" id="HAT1597480.1"/>
    </source>
</evidence>
<evidence type="ECO:0000313" key="2">
    <source>
        <dbReference type="Proteomes" id="UP000861567"/>
    </source>
</evidence>
<dbReference type="EMBL" id="DACSEI010000040">
    <property type="protein sequence ID" value="HAT1597480.1"/>
    <property type="molecule type" value="Genomic_DNA"/>
</dbReference>
<proteinExistence type="predicted"/>
<keyword evidence="1" id="KW-0808">Transferase</keyword>
<dbReference type="Proteomes" id="UP000861567">
    <property type="component" value="Unassembled WGS sequence"/>
</dbReference>
<dbReference type="AlphaFoldDB" id="A0AAN5KTE8"/>
<name>A0AAN5KTE8_LEGPN</name>
<dbReference type="GO" id="GO:0016301">
    <property type="term" value="F:kinase activity"/>
    <property type="evidence" value="ECO:0007669"/>
    <property type="project" value="UniProtKB-KW"/>
</dbReference>
<sequence>MYFLPLKSKSLRFFNLVFIALVLPFYLLANANAAGIKRYDFGEMASKVTKVWDQDIALYVARRFAAENSFDEKEITVKKLEAGATNHFIYLMFINNQLKFVLKGLGTEKEAEALFALQNYSKIPDIQNNPQAATVTLSKTIHSYEVKNDRKTYYFAILEAAQGKELFKIMTYELLQHKDINTLKEIFYRIGQQTSELHKTIIGHDQFITPRDLVTVIHDDFHPENTFYNLETNVFSLIDNESMGDSITNPLPIIRELYGFYEVPIIRWPSEKITVDLLKDADPHDIASIYYDFVLGMASMYHDSQDAKRVLIEAIIDLNNMAIAFLKDRYSEPWMFNPSDKHEAHIVWGKLAKVADNPQLAELYINKLAIINTDLQSLSGLWLQQLHR</sequence>
<dbReference type="SUPFAM" id="SSF56112">
    <property type="entry name" value="Protein kinase-like (PK-like)"/>
    <property type="match status" value="1"/>
</dbReference>
<dbReference type="InterPro" id="IPR011009">
    <property type="entry name" value="Kinase-like_dom_sf"/>
</dbReference>
<keyword evidence="1" id="KW-0418">Kinase</keyword>
<protein>
    <submittedName>
        <fullName evidence="1">Serine kinase</fullName>
    </submittedName>
</protein>
<reference evidence="1" key="1">
    <citation type="journal article" date="2018" name="Genome Biol.">
        <title>SKESA: strategic k-mer extension for scrupulous assemblies.</title>
        <authorList>
            <person name="Souvorov A."/>
            <person name="Agarwala R."/>
            <person name="Lipman D.J."/>
        </authorList>
    </citation>
    <scope>NUCLEOTIDE SEQUENCE</scope>
    <source>
        <strain evidence="1">D3612</strain>
    </source>
</reference>
<accession>A0AAN5KTE8</accession>
<gene>
    <name evidence="1" type="ORF">I8Y58_002730</name>
</gene>
<reference evidence="1" key="2">
    <citation type="submission" date="2020-11" db="EMBL/GenBank/DDBJ databases">
        <authorList>
            <consortium name="NCBI Pathogen Detection Project"/>
        </authorList>
    </citation>
    <scope>NUCLEOTIDE SEQUENCE</scope>
    <source>
        <strain evidence="1">D3612</strain>
    </source>
</reference>
<organism evidence="1 2">
    <name type="scientific">Legionella pneumophila</name>
    <dbReference type="NCBI Taxonomy" id="446"/>
    <lineage>
        <taxon>Bacteria</taxon>
        <taxon>Pseudomonadati</taxon>
        <taxon>Pseudomonadota</taxon>
        <taxon>Gammaproteobacteria</taxon>
        <taxon>Legionellales</taxon>
        <taxon>Legionellaceae</taxon>
        <taxon>Legionella</taxon>
    </lineage>
</organism>